<protein>
    <submittedName>
        <fullName evidence="2">Uncharacterized protein</fullName>
    </submittedName>
</protein>
<proteinExistence type="predicted"/>
<comment type="caution">
    <text evidence="2">The sequence shown here is derived from an EMBL/GenBank/DDBJ whole genome shotgun (WGS) entry which is preliminary data.</text>
</comment>
<evidence type="ECO:0000256" key="1">
    <source>
        <dbReference type="SAM" id="MobiDB-lite"/>
    </source>
</evidence>
<name>A0A918VPH7_9ACTN</name>
<evidence type="ECO:0000313" key="2">
    <source>
        <dbReference type="EMBL" id="GHA13531.1"/>
    </source>
</evidence>
<keyword evidence="3" id="KW-1185">Reference proteome</keyword>
<evidence type="ECO:0000313" key="3">
    <source>
        <dbReference type="Proteomes" id="UP000623010"/>
    </source>
</evidence>
<dbReference type="EMBL" id="BMWH01000036">
    <property type="protein sequence ID" value="GHA13531.1"/>
    <property type="molecule type" value="Genomic_DNA"/>
</dbReference>
<gene>
    <name evidence="2" type="ORF">GCM10010389_60460</name>
</gene>
<sequence length="85" mass="8761">MSHQRTNARVAAVAAEVVARLGATHTDGTDPATASMSTAVRVGRGGLDPTARPESQDPADLASRVPRDVRTGGTIRPSEAVAWLA</sequence>
<dbReference type="RefSeq" id="WP_190060689.1">
    <property type="nucleotide sequence ID" value="NZ_BMWH01000036.1"/>
</dbReference>
<organism evidence="2 3">
    <name type="scientific">Streptomyces echinoruber</name>
    <dbReference type="NCBI Taxonomy" id="68898"/>
    <lineage>
        <taxon>Bacteria</taxon>
        <taxon>Bacillati</taxon>
        <taxon>Actinomycetota</taxon>
        <taxon>Actinomycetes</taxon>
        <taxon>Kitasatosporales</taxon>
        <taxon>Streptomycetaceae</taxon>
        <taxon>Streptomyces</taxon>
    </lineage>
</organism>
<reference evidence="2" key="2">
    <citation type="submission" date="2020-09" db="EMBL/GenBank/DDBJ databases">
        <authorList>
            <person name="Sun Q."/>
            <person name="Ohkuma M."/>
        </authorList>
    </citation>
    <scope>NUCLEOTIDE SEQUENCE</scope>
    <source>
        <strain evidence="2">JCM 5016</strain>
    </source>
</reference>
<dbReference type="Proteomes" id="UP000623010">
    <property type="component" value="Unassembled WGS sequence"/>
</dbReference>
<dbReference type="AlphaFoldDB" id="A0A918VPH7"/>
<feature type="region of interest" description="Disordered" evidence="1">
    <location>
        <begin position="23"/>
        <end position="85"/>
    </location>
</feature>
<accession>A0A918VPH7</accession>
<reference evidence="2" key="1">
    <citation type="journal article" date="2014" name="Int. J. Syst. Evol. Microbiol.">
        <title>Complete genome sequence of Corynebacterium casei LMG S-19264T (=DSM 44701T), isolated from a smear-ripened cheese.</title>
        <authorList>
            <consortium name="US DOE Joint Genome Institute (JGI-PGF)"/>
            <person name="Walter F."/>
            <person name="Albersmeier A."/>
            <person name="Kalinowski J."/>
            <person name="Ruckert C."/>
        </authorList>
    </citation>
    <scope>NUCLEOTIDE SEQUENCE</scope>
    <source>
        <strain evidence="2">JCM 5016</strain>
    </source>
</reference>